<keyword evidence="1" id="KW-0808">Transferase</keyword>
<dbReference type="AlphaFoldDB" id="A0A840QRE6"/>
<evidence type="ECO:0000313" key="1">
    <source>
        <dbReference type="EMBL" id="MBB5173920.1"/>
    </source>
</evidence>
<dbReference type="InterPro" id="IPR029063">
    <property type="entry name" value="SAM-dependent_MTases_sf"/>
</dbReference>
<dbReference type="PANTHER" id="PTHR38451:SF1">
    <property type="entry name" value="TRNA (ADENINE(22)-N(1))-METHYLTRANSFERASE"/>
    <property type="match status" value="1"/>
</dbReference>
<dbReference type="Gene3D" id="1.10.287.1890">
    <property type="match status" value="1"/>
</dbReference>
<dbReference type="PIRSF" id="PIRSF018637">
    <property type="entry name" value="TrmK"/>
    <property type="match status" value="1"/>
</dbReference>
<dbReference type="SUPFAM" id="SSF53335">
    <property type="entry name" value="S-adenosyl-L-methionine-dependent methyltransferases"/>
    <property type="match status" value="1"/>
</dbReference>
<dbReference type="PANTHER" id="PTHR38451">
    <property type="entry name" value="TRNA (ADENINE(22)-N(1))-METHYLTRANSFERASE"/>
    <property type="match status" value="1"/>
</dbReference>
<organism evidence="1 2">
    <name type="scientific">Texcoconibacillus texcoconensis</name>
    <dbReference type="NCBI Taxonomy" id="1095777"/>
    <lineage>
        <taxon>Bacteria</taxon>
        <taxon>Bacillati</taxon>
        <taxon>Bacillota</taxon>
        <taxon>Bacilli</taxon>
        <taxon>Bacillales</taxon>
        <taxon>Bacillaceae</taxon>
        <taxon>Texcoconibacillus</taxon>
    </lineage>
</organism>
<dbReference type="EC" id="2.1.1.217" evidence="1"/>
<dbReference type="EMBL" id="JACHHB010000009">
    <property type="protein sequence ID" value="MBB5173920.1"/>
    <property type="molecule type" value="Genomic_DNA"/>
</dbReference>
<evidence type="ECO:0000313" key="2">
    <source>
        <dbReference type="Proteomes" id="UP000551878"/>
    </source>
</evidence>
<comment type="caution">
    <text evidence="1">The sequence shown here is derived from an EMBL/GenBank/DDBJ whole genome shotgun (WGS) entry which is preliminary data.</text>
</comment>
<gene>
    <name evidence="1" type="ORF">HNQ41_002110</name>
</gene>
<name>A0A840QRE6_9BACI</name>
<keyword evidence="2" id="KW-1185">Reference proteome</keyword>
<dbReference type="InterPro" id="IPR006901">
    <property type="entry name" value="TrmK"/>
</dbReference>
<dbReference type="Proteomes" id="UP000551878">
    <property type="component" value="Unassembled WGS sequence"/>
</dbReference>
<dbReference type="RefSeq" id="WP_184664355.1">
    <property type="nucleotide sequence ID" value="NZ_JACHHB010000009.1"/>
</dbReference>
<dbReference type="Gene3D" id="3.40.50.150">
    <property type="entry name" value="Vaccinia Virus protein VP39"/>
    <property type="match status" value="1"/>
</dbReference>
<proteinExistence type="predicted"/>
<protein>
    <submittedName>
        <fullName evidence="1">tRNA (Adenine22-N1)-methyltransferase</fullName>
        <ecNumber evidence="1">2.1.1.217</ecNumber>
    </submittedName>
</protein>
<dbReference type="GO" id="GO:0160105">
    <property type="term" value="F:tRNA (adenine(22)-N1)-methyltransferase activity"/>
    <property type="evidence" value="ECO:0007669"/>
    <property type="project" value="UniProtKB-EC"/>
</dbReference>
<keyword evidence="1" id="KW-0489">Methyltransferase</keyword>
<sequence>MEKKTLNIDLPVRLEMIANYVTNDQVIADIGSDHALLPGYLVGNKKVRKAIAVEVNEGPMQAAQQNVDSWGLSEAIDVRKGDGLAPLTESDDIGTIVIAGMGGMLISSILKAGQEKLENVQRLILQPNTAADNIRRWLIEQNWSLVDETMIDEAGYTYEILVAERGDPYEAYDNDQLEKQLWLGPWNLKQKQAAFYAKWLREKRELESIDQQLSKAVKNEKTEAKRQQIQQRLQWLKEELS</sequence>
<dbReference type="Pfam" id="PF04816">
    <property type="entry name" value="TrmK"/>
    <property type="match status" value="1"/>
</dbReference>
<accession>A0A840QRE6</accession>
<reference evidence="1 2" key="1">
    <citation type="submission" date="2020-08" db="EMBL/GenBank/DDBJ databases">
        <title>Genomic Encyclopedia of Type Strains, Phase IV (KMG-IV): sequencing the most valuable type-strain genomes for metagenomic binning, comparative biology and taxonomic classification.</title>
        <authorList>
            <person name="Goeker M."/>
        </authorList>
    </citation>
    <scope>NUCLEOTIDE SEQUENCE [LARGE SCALE GENOMIC DNA]</scope>
    <source>
        <strain evidence="1 2">DSM 24696</strain>
    </source>
</reference>
<dbReference type="GO" id="GO:0032259">
    <property type="term" value="P:methylation"/>
    <property type="evidence" value="ECO:0007669"/>
    <property type="project" value="UniProtKB-KW"/>
</dbReference>